<dbReference type="InterPro" id="IPR007219">
    <property type="entry name" value="XnlR_reg_dom"/>
</dbReference>
<dbReference type="PANTHER" id="PTHR42940:SF8">
    <property type="entry name" value="VACUOLAR PROTEIN SORTING-ASSOCIATED PROTEIN 11"/>
    <property type="match status" value="1"/>
</dbReference>
<dbReference type="CDD" id="cd12148">
    <property type="entry name" value="fungal_TF_MHR"/>
    <property type="match status" value="1"/>
</dbReference>
<evidence type="ECO:0000259" key="7">
    <source>
        <dbReference type="SMART" id="SM00829"/>
    </source>
</evidence>
<evidence type="ECO:0000256" key="3">
    <source>
        <dbReference type="ARBA" id="ARBA00022723"/>
    </source>
</evidence>
<dbReference type="STRING" id="28573.A0A0U1M8R8"/>
<dbReference type="GO" id="GO:0003677">
    <property type="term" value="F:DNA binding"/>
    <property type="evidence" value="ECO:0007669"/>
    <property type="project" value="InterPro"/>
</dbReference>
<evidence type="ECO:0000256" key="4">
    <source>
        <dbReference type="ARBA" id="ARBA00022833"/>
    </source>
</evidence>
<evidence type="ECO:0000256" key="1">
    <source>
        <dbReference type="ARBA" id="ARBA00001947"/>
    </source>
</evidence>
<sequence length="679" mass="74195">MRDTMLAAVLERFNEPYVLKEIPRPGPPEGQDLLIKVLAASYCHTDAVFASGTMSQNLPRIGCHEFAGEIVSLGPDVSSHLGLAEGTRVGVPGRAYHPCSSCFECTNPDKDAPGYSVYCPRAGNLGLTRDGGFQQYCLVDSRQVAPIPPDMTAVETAPLMCARLTIWAALRHEKLRSVRRIGILGAGGGLGHLGVQFAAHLGMEVLAIDTNDQSLALLERLVGRMGSFGRQVTVVDVRKQDAAAMLEAAGEEVNSASKPRTEIGLEAVILLPESQRAFDLGMELLRNHSTVVVVSFPEKKLGISARDSVFRDIAVVGSLVGSNRHLREMLDFVSRHKIVAELRLFPFRLLNELVEEYHKGAAGKLVVDMTDGIHLEVQRIIRSTGEFVDDLTALYFRHFHNHLPVISRTRFQDSLLSTGEPPSADVSVLLLSICLTAYGGTGSGDREPVAGTGRQSLYLATKALLAQVQGSVQPSISLVQASLLLAIYEYANGRPQAAVVTIAGCARMAYAARIHVRRHDGGQLEAEEAGNTWWGIVIAFACEVNTFEQPMATALPSGDARLPVEREILDRVDVLESEDIPNITFTSLTSTRVDEWQKGSLAALDTATRMVIDIAECHCSFVVPYWADESSPNHIYVVRAALEHMHTRHCMGVFPWAENAEDKLQLYLGKIRHQWVAHS</sequence>
<evidence type="ECO:0000256" key="6">
    <source>
        <dbReference type="ARBA" id="ARBA00023242"/>
    </source>
</evidence>
<protein>
    <recommendedName>
        <fullName evidence="7">Enoyl reductase (ER) domain-containing protein</fullName>
    </recommendedName>
</protein>
<dbReference type="GO" id="GO:0008270">
    <property type="term" value="F:zinc ion binding"/>
    <property type="evidence" value="ECO:0007669"/>
    <property type="project" value="InterPro"/>
</dbReference>
<organism evidence="8 9">
    <name type="scientific">Talaromyces islandicus</name>
    <name type="common">Penicillium islandicum</name>
    <dbReference type="NCBI Taxonomy" id="28573"/>
    <lineage>
        <taxon>Eukaryota</taxon>
        <taxon>Fungi</taxon>
        <taxon>Dikarya</taxon>
        <taxon>Ascomycota</taxon>
        <taxon>Pezizomycotina</taxon>
        <taxon>Eurotiomycetes</taxon>
        <taxon>Eurotiomycetidae</taxon>
        <taxon>Eurotiales</taxon>
        <taxon>Trichocomaceae</taxon>
        <taxon>Talaromyces</taxon>
        <taxon>Talaromyces sect. Islandici</taxon>
    </lineage>
</organism>
<dbReference type="Pfam" id="PF08240">
    <property type="entry name" value="ADH_N"/>
    <property type="match status" value="1"/>
</dbReference>
<dbReference type="InterPro" id="IPR020843">
    <property type="entry name" value="ER"/>
</dbReference>
<dbReference type="InterPro" id="IPR013154">
    <property type="entry name" value="ADH-like_N"/>
</dbReference>
<name>A0A0U1M8R8_TALIS</name>
<reference evidence="8 9" key="1">
    <citation type="submission" date="2015-04" db="EMBL/GenBank/DDBJ databases">
        <authorList>
            <person name="Syromyatnikov M.Y."/>
            <person name="Popov V.N."/>
        </authorList>
    </citation>
    <scope>NUCLEOTIDE SEQUENCE [LARGE SCALE GENOMIC DNA]</scope>
    <source>
        <strain evidence="8">WF-38-12</strain>
    </source>
</reference>
<keyword evidence="5" id="KW-0560">Oxidoreductase</keyword>
<dbReference type="InterPro" id="IPR013149">
    <property type="entry name" value="ADH-like_C"/>
</dbReference>
<dbReference type="GO" id="GO:0006351">
    <property type="term" value="P:DNA-templated transcription"/>
    <property type="evidence" value="ECO:0007669"/>
    <property type="project" value="InterPro"/>
</dbReference>
<dbReference type="EMBL" id="CVMT01000010">
    <property type="protein sequence ID" value="CRG91732.1"/>
    <property type="molecule type" value="Genomic_DNA"/>
</dbReference>
<dbReference type="CDD" id="cd08297">
    <property type="entry name" value="CAD3"/>
    <property type="match status" value="1"/>
</dbReference>
<evidence type="ECO:0000256" key="2">
    <source>
        <dbReference type="ARBA" id="ARBA00008072"/>
    </source>
</evidence>
<dbReference type="AlphaFoldDB" id="A0A0U1M8R8"/>
<keyword evidence="6" id="KW-0539">Nucleus</keyword>
<evidence type="ECO:0000313" key="9">
    <source>
        <dbReference type="Proteomes" id="UP000054383"/>
    </source>
</evidence>
<evidence type="ECO:0000313" key="8">
    <source>
        <dbReference type="EMBL" id="CRG91732.1"/>
    </source>
</evidence>
<evidence type="ECO:0000256" key="5">
    <source>
        <dbReference type="ARBA" id="ARBA00023002"/>
    </source>
</evidence>
<dbReference type="InterPro" id="IPR036291">
    <property type="entry name" value="NAD(P)-bd_dom_sf"/>
</dbReference>
<dbReference type="SUPFAM" id="SSF50129">
    <property type="entry name" value="GroES-like"/>
    <property type="match status" value="1"/>
</dbReference>
<gene>
    <name evidence="8" type="primary">adh</name>
    <name evidence="8" type="ORF">PISL3812_08784</name>
</gene>
<keyword evidence="3" id="KW-0479">Metal-binding</keyword>
<keyword evidence="4" id="KW-0862">Zinc</keyword>
<dbReference type="InterPro" id="IPR011032">
    <property type="entry name" value="GroES-like_sf"/>
</dbReference>
<dbReference type="SUPFAM" id="SSF51735">
    <property type="entry name" value="NAD(P)-binding Rossmann-fold domains"/>
    <property type="match status" value="1"/>
</dbReference>
<comment type="cofactor">
    <cofactor evidence="1">
        <name>Zn(2+)</name>
        <dbReference type="ChEBI" id="CHEBI:29105"/>
    </cofactor>
</comment>
<feature type="domain" description="Enoyl reductase (ER)" evidence="7">
    <location>
        <begin position="12"/>
        <end position="367"/>
    </location>
</feature>
<dbReference type="GO" id="GO:0005737">
    <property type="term" value="C:cytoplasm"/>
    <property type="evidence" value="ECO:0007669"/>
    <property type="project" value="TreeGrafter"/>
</dbReference>
<keyword evidence="9" id="KW-1185">Reference proteome</keyword>
<dbReference type="OrthoDB" id="256333at2759"/>
<proteinExistence type="inferred from homology"/>
<comment type="similarity">
    <text evidence="2">Belongs to the zinc-containing alcohol dehydrogenase family.</text>
</comment>
<accession>A0A0U1M8R8</accession>
<dbReference type="Pfam" id="PF00107">
    <property type="entry name" value="ADH_zinc_N"/>
    <property type="match status" value="1"/>
</dbReference>
<dbReference type="Gene3D" id="3.40.50.720">
    <property type="entry name" value="NAD(P)-binding Rossmann-like Domain"/>
    <property type="match status" value="1"/>
</dbReference>
<dbReference type="PANTHER" id="PTHR42940">
    <property type="entry name" value="ALCOHOL DEHYDROGENASE 1-RELATED"/>
    <property type="match status" value="1"/>
</dbReference>
<dbReference type="SMART" id="SM00829">
    <property type="entry name" value="PKS_ER"/>
    <property type="match status" value="1"/>
</dbReference>
<dbReference type="Pfam" id="PF04082">
    <property type="entry name" value="Fungal_trans"/>
    <property type="match status" value="1"/>
</dbReference>
<dbReference type="Proteomes" id="UP000054383">
    <property type="component" value="Unassembled WGS sequence"/>
</dbReference>
<dbReference type="GO" id="GO:0004022">
    <property type="term" value="F:alcohol dehydrogenase (NAD+) activity"/>
    <property type="evidence" value="ECO:0007669"/>
    <property type="project" value="TreeGrafter"/>
</dbReference>
<dbReference type="Gene3D" id="3.90.180.10">
    <property type="entry name" value="Medium-chain alcohol dehydrogenases, catalytic domain"/>
    <property type="match status" value="1"/>
</dbReference>